<organism evidence="1 2">
    <name type="scientific">Mycobacterium paragordonae</name>
    <dbReference type="NCBI Taxonomy" id="1389713"/>
    <lineage>
        <taxon>Bacteria</taxon>
        <taxon>Bacillati</taxon>
        <taxon>Actinomycetota</taxon>
        <taxon>Actinomycetes</taxon>
        <taxon>Mycobacteriales</taxon>
        <taxon>Mycobacteriaceae</taxon>
        <taxon>Mycobacterium</taxon>
    </lineage>
</organism>
<dbReference type="AlphaFoldDB" id="A0AAJ1SEF8"/>
<gene>
    <name evidence="1" type="ORF">QXL92_33980</name>
</gene>
<name>A0AAJ1SEF8_9MYCO</name>
<protein>
    <submittedName>
        <fullName evidence="1">Uncharacterized protein</fullName>
    </submittedName>
</protein>
<reference evidence="1" key="1">
    <citation type="submission" date="2023-06" db="EMBL/GenBank/DDBJ databases">
        <title>Identification of two novel mycobacterium reveal diversities and complexities of Mycobacterium gordonae clade.</title>
        <authorList>
            <person name="Matsumoto Y."/>
            <person name="Nakamura S."/>
            <person name="Motooka D."/>
            <person name="Fukushima K."/>
        </authorList>
    </citation>
    <scope>NUCLEOTIDE SEQUENCE</scope>
    <source>
        <strain evidence="1">TY812</strain>
    </source>
</reference>
<proteinExistence type="predicted"/>
<evidence type="ECO:0000313" key="1">
    <source>
        <dbReference type="EMBL" id="MDP7739739.1"/>
    </source>
</evidence>
<dbReference type="RefSeq" id="WP_306256157.1">
    <property type="nucleotide sequence ID" value="NZ_JAUFSA010000007.1"/>
</dbReference>
<comment type="caution">
    <text evidence="1">The sequence shown here is derived from an EMBL/GenBank/DDBJ whole genome shotgun (WGS) entry which is preliminary data.</text>
</comment>
<evidence type="ECO:0000313" key="2">
    <source>
        <dbReference type="Proteomes" id="UP001229081"/>
    </source>
</evidence>
<sequence>MITETPTKAAFTPVVRTATSRCQCHCARPLLGYRAEIRDHCGAAVECTDEPLPTRDCARQWARAYQEDHPGAADVRIDPVPNQDYQPECAGAIAPGDQYIADTASERRYCLRCGFMRAATIENPSA</sequence>
<accession>A0AAJ1SEF8</accession>
<dbReference type="EMBL" id="JAUFSA010000007">
    <property type="protein sequence ID" value="MDP7739739.1"/>
    <property type="molecule type" value="Genomic_DNA"/>
</dbReference>
<dbReference type="Proteomes" id="UP001229081">
    <property type="component" value="Unassembled WGS sequence"/>
</dbReference>